<comment type="caution">
    <text evidence="2">The sequence shown here is derived from an EMBL/GenBank/DDBJ whole genome shotgun (WGS) entry which is preliminary data.</text>
</comment>
<accession>A0A261G2Q0</accession>
<dbReference type="AlphaFoldDB" id="A0A261G2Q0"/>
<evidence type="ECO:0000313" key="2">
    <source>
        <dbReference type="EMBL" id="OZG65711.1"/>
    </source>
</evidence>
<evidence type="ECO:0000259" key="1">
    <source>
        <dbReference type="Pfam" id="PF09860"/>
    </source>
</evidence>
<name>A0A261G2Q0_9BIFI</name>
<organism evidence="2 3">
    <name type="scientific">Bifidobacterium hapali</name>
    <dbReference type="NCBI Taxonomy" id="1630172"/>
    <lineage>
        <taxon>Bacteria</taxon>
        <taxon>Bacillati</taxon>
        <taxon>Actinomycetota</taxon>
        <taxon>Actinomycetes</taxon>
        <taxon>Bifidobacteriales</taxon>
        <taxon>Bifidobacteriaceae</taxon>
        <taxon>Bifidobacterium</taxon>
    </lineage>
</organism>
<dbReference type="Proteomes" id="UP000216074">
    <property type="component" value="Unassembled WGS sequence"/>
</dbReference>
<evidence type="ECO:0000313" key="3">
    <source>
        <dbReference type="Proteomes" id="UP000216074"/>
    </source>
</evidence>
<sequence length="184" mass="20662">MREHIDTTLRECRMLLTMLRTPKLRQMLVRVLAAQDDQDTRNNTANAANAAASTIIPTTITVEEPLRQLSWLHDDGTLSNEDLTAAADDIKLLLGDTAILEMPRITQLPSDNASRIRILTTIIERVFTNLGPRPQLSEPELNARLAMLVDEVAVIRRYAVDYGILKRSPDGSVYWYSATAKNTF</sequence>
<proteinExistence type="predicted"/>
<protein>
    <recommendedName>
        <fullName evidence="1">DUF2087 domain-containing protein</fullName>
    </recommendedName>
</protein>
<gene>
    <name evidence="2" type="ORF">BHAP_0514</name>
</gene>
<feature type="domain" description="DUF2087" evidence="1">
    <location>
        <begin position="104"/>
        <end position="175"/>
    </location>
</feature>
<dbReference type="Pfam" id="PF09860">
    <property type="entry name" value="DUF2087"/>
    <property type="match status" value="1"/>
</dbReference>
<reference evidence="2 3" key="1">
    <citation type="journal article" date="2017" name="BMC Genomics">
        <title>Comparative genomic and phylogenomic analyses of the Bifidobacteriaceae family.</title>
        <authorList>
            <person name="Lugli G.A."/>
            <person name="Milani C."/>
            <person name="Turroni F."/>
            <person name="Duranti S."/>
            <person name="Mancabelli L."/>
            <person name="Mangifesta M."/>
            <person name="Ferrario C."/>
            <person name="Modesto M."/>
            <person name="Mattarelli P."/>
            <person name="Jiri K."/>
            <person name="van Sinderen D."/>
            <person name="Ventura M."/>
        </authorList>
    </citation>
    <scope>NUCLEOTIDE SEQUENCE [LARGE SCALE GENOMIC DNA]</scope>
    <source>
        <strain evidence="2 3">DSM 100202</strain>
    </source>
</reference>
<dbReference type="EMBL" id="MWWY01000010">
    <property type="protein sequence ID" value="OZG65711.1"/>
    <property type="molecule type" value="Genomic_DNA"/>
</dbReference>
<keyword evidence="3" id="KW-1185">Reference proteome</keyword>
<dbReference type="InterPro" id="IPR018656">
    <property type="entry name" value="DUF2087"/>
</dbReference>